<dbReference type="Proteomes" id="UP000480929">
    <property type="component" value="Unassembled WGS sequence"/>
</dbReference>
<dbReference type="PANTHER" id="PTHR31609">
    <property type="entry name" value="YDJC DEACETYLASE FAMILY MEMBER"/>
    <property type="match status" value="1"/>
</dbReference>
<dbReference type="GO" id="GO:0046872">
    <property type="term" value="F:metal ion binding"/>
    <property type="evidence" value="ECO:0007669"/>
    <property type="project" value="UniProtKB-KW"/>
</dbReference>
<keyword evidence="4" id="KW-0460">Magnesium</keyword>
<name>A0A6N7S5T4_9FIRM</name>
<organism evidence="6 8">
    <name type="scientific">Holdemania massiliensis</name>
    <dbReference type="NCBI Taxonomy" id="1468449"/>
    <lineage>
        <taxon>Bacteria</taxon>
        <taxon>Bacillati</taxon>
        <taxon>Bacillota</taxon>
        <taxon>Erysipelotrichia</taxon>
        <taxon>Erysipelotrichales</taxon>
        <taxon>Erysipelotrichaceae</taxon>
        <taxon>Holdemania</taxon>
    </lineage>
</organism>
<dbReference type="GO" id="GO:0019213">
    <property type="term" value="F:deacetylase activity"/>
    <property type="evidence" value="ECO:0007669"/>
    <property type="project" value="TreeGrafter"/>
</dbReference>
<evidence type="ECO:0000256" key="2">
    <source>
        <dbReference type="ARBA" id="ARBA00022723"/>
    </source>
</evidence>
<keyword evidence="2" id="KW-0479">Metal-binding</keyword>
<dbReference type="InterPro" id="IPR006879">
    <property type="entry name" value="YdjC-like"/>
</dbReference>
<evidence type="ECO:0000313" key="9">
    <source>
        <dbReference type="Proteomes" id="UP000480929"/>
    </source>
</evidence>
<evidence type="ECO:0000256" key="5">
    <source>
        <dbReference type="ARBA" id="ARBA00023277"/>
    </source>
</evidence>
<accession>A0A6N7S5T4</accession>
<evidence type="ECO:0000313" key="7">
    <source>
        <dbReference type="EMBL" id="MSC32869.1"/>
    </source>
</evidence>
<keyword evidence="9" id="KW-1185">Reference proteome</keyword>
<dbReference type="RefSeq" id="WP_154238489.1">
    <property type="nucleotide sequence ID" value="NZ_CALJPI010000277.1"/>
</dbReference>
<evidence type="ECO:0000256" key="3">
    <source>
        <dbReference type="ARBA" id="ARBA00022801"/>
    </source>
</evidence>
<dbReference type="EMBL" id="WKPI01000009">
    <property type="protein sequence ID" value="MSC32869.1"/>
    <property type="molecule type" value="Genomic_DNA"/>
</dbReference>
<keyword evidence="5" id="KW-0119">Carbohydrate metabolism</keyword>
<dbReference type="GO" id="GO:0016787">
    <property type="term" value="F:hydrolase activity"/>
    <property type="evidence" value="ECO:0007669"/>
    <property type="project" value="UniProtKB-KW"/>
</dbReference>
<dbReference type="SUPFAM" id="SSF88713">
    <property type="entry name" value="Glycoside hydrolase/deacetylase"/>
    <property type="match status" value="1"/>
</dbReference>
<evidence type="ECO:0000256" key="1">
    <source>
        <dbReference type="ARBA" id="ARBA00001946"/>
    </source>
</evidence>
<dbReference type="CDD" id="cd10802">
    <property type="entry name" value="YdjC_TTHB029_like"/>
    <property type="match status" value="1"/>
</dbReference>
<dbReference type="AlphaFoldDB" id="A0A6N7S5T4"/>
<dbReference type="PANTHER" id="PTHR31609:SF1">
    <property type="entry name" value="CARBOHYDRATE DEACETYLASE"/>
    <property type="match status" value="1"/>
</dbReference>
<dbReference type="Proteomes" id="UP000433575">
    <property type="component" value="Unassembled WGS sequence"/>
</dbReference>
<proteinExistence type="predicted"/>
<reference evidence="8 9" key="1">
    <citation type="journal article" date="2019" name="Nat. Med.">
        <title>A library of human gut bacterial isolates paired with longitudinal multiomics data enables mechanistic microbiome research.</title>
        <authorList>
            <person name="Poyet M."/>
            <person name="Groussin M."/>
            <person name="Gibbons S.M."/>
            <person name="Avila-Pacheco J."/>
            <person name="Jiang X."/>
            <person name="Kearney S.M."/>
            <person name="Perrotta A.R."/>
            <person name="Berdy B."/>
            <person name="Zhao S."/>
            <person name="Lieberman T.D."/>
            <person name="Swanson P.K."/>
            <person name="Smith M."/>
            <person name="Roesemann S."/>
            <person name="Alexander J.E."/>
            <person name="Rich S.A."/>
            <person name="Livny J."/>
            <person name="Vlamakis H."/>
            <person name="Clish C."/>
            <person name="Bullock K."/>
            <person name="Deik A."/>
            <person name="Scott J."/>
            <person name="Pierce K.A."/>
            <person name="Xavier R.J."/>
            <person name="Alm E.J."/>
        </authorList>
    </citation>
    <scope>NUCLEOTIDE SEQUENCE [LARGE SCALE GENOMIC DNA]</scope>
    <source>
        <strain evidence="6 8">BIOML-A4</strain>
        <strain evidence="7 9">BIOML-A5</strain>
    </source>
</reference>
<evidence type="ECO:0000313" key="8">
    <source>
        <dbReference type="Proteomes" id="UP000433575"/>
    </source>
</evidence>
<dbReference type="Pfam" id="PF04794">
    <property type="entry name" value="YdjC"/>
    <property type="match status" value="1"/>
</dbReference>
<dbReference type="Gene3D" id="3.20.20.370">
    <property type="entry name" value="Glycoside hydrolase/deacetylase"/>
    <property type="match status" value="1"/>
</dbReference>
<dbReference type="InterPro" id="IPR011330">
    <property type="entry name" value="Glyco_hydro/deAcase_b/a-brl"/>
</dbReference>
<evidence type="ECO:0000313" key="6">
    <source>
        <dbReference type="EMBL" id="MSA89129.1"/>
    </source>
</evidence>
<dbReference type="GO" id="GO:0005975">
    <property type="term" value="P:carbohydrate metabolic process"/>
    <property type="evidence" value="ECO:0007669"/>
    <property type="project" value="InterPro"/>
</dbReference>
<dbReference type="OrthoDB" id="9774177at2"/>
<protein>
    <submittedName>
        <fullName evidence="6">ChbG/HpnK family deacetylase</fullName>
    </submittedName>
</protein>
<comment type="cofactor">
    <cofactor evidence="1">
        <name>Mg(2+)</name>
        <dbReference type="ChEBI" id="CHEBI:18420"/>
    </cofactor>
</comment>
<dbReference type="EMBL" id="WKPJ01000008">
    <property type="protein sequence ID" value="MSA89129.1"/>
    <property type="molecule type" value="Genomic_DNA"/>
</dbReference>
<comment type="caution">
    <text evidence="6">The sequence shown here is derived from an EMBL/GenBank/DDBJ whole genome shotgun (WGS) entry which is preliminary data.</text>
</comment>
<evidence type="ECO:0000256" key="4">
    <source>
        <dbReference type="ARBA" id="ARBA00022842"/>
    </source>
</evidence>
<keyword evidence="3" id="KW-0378">Hydrolase</keyword>
<gene>
    <name evidence="7" type="ORF">GKD88_07025</name>
    <name evidence="6" type="ORF">GKE08_07300</name>
</gene>
<sequence length="279" mass="31930">MRKYLIINADDFGMCHSANMAVLDLFQSGCIHSTTLMACCPWAKEAAALCHQHPEIHVGLHVAHTAEWENYRWGPMSSQAASLRDEEGYFFHRTEDVLHQANSEDLMREMQAQVQWLRKQEIPFTHLDNHMLTLQNHLIETLKYCQKEGFSFRLARAKAQTHPQAAAAVAYADTHGIAIIDYLNPNSDRFPNDRYTYASIRDSYLAMLAHLPEGVSEFFTHPAVESEELKAIAPDWRVRVGDYQFLKDPVFRQSLRENQITLIGWEDAALLNSASALRK</sequence>